<evidence type="ECO:0000259" key="6">
    <source>
        <dbReference type="Pfam" id="PF02350"/>
    </source>
</evidence>
<dbReference type="Pfam" id="PF02350">
    <property type="entry name" value="Epimerase_2"/>
    <property type="match status" value="1"/>
</dbReference>
<dbReference type="PANTHER" id="PTHR43174:SF2">
    <property type="entry name" value="UDP-N-ACETYLGLUCOSAMINE 2-EPIMERASE"/>
    <property type="match status" value="1"/>
</dbReference>
<gene>
    <name evidence="7" type="ORF">UN64_04375</name>
</gene>
<name>A0A1V3GC69_9BACL</name>
<protein>
    <recommendedName>
        <fullName evidence="3">UDP-N-acetylglucosamine 2-epimerase (non-hydrolyzing)</fullName>
        <ecNumber evidence="3">5.1.3.14</ecNumber>
    </recommendedName>
    <alternativeName>
        <fullName evidence="4">UDP-GlcNAc-2-epimerase</fullName>
    </alternativeName>
</protein>
<organism evidence="7 8">
    <name type="scientific">Fictibacillus arsenicus</name>
    <dbReference type="NCBI Taxonomy" id="255247"/>
    <lineage>
        <taxon>Bacteria</taxon>
        <taxon>Bacillati</taxon>
        <taxon>Bacillota</taxon>
        <taxon>Bacilli</taxon>
        <taxon>Bacillales</taxon>
        <taxon>Fictibacillaceae</taxon>
        <taxon>Fictibacillus</taxon>
    </lineage>
</organism>
<dbReference type="FunFam" id="3.40.50.2000:FF:000043">
    <property type="entry name" value="UDP-N-acetylglucosamine 2-epimerase"/>
    <property type="match status" value="1"/>
</dbReference>
<dbReference type="RefSeq" id="WP_077360059.1">
    <property type="nucleotide sequence ID" value="NZ_MQMF01000001.1"/>
</dbReference>
<evidence type="ECO:0000313" key="7">
    <source>
        <dbReference type="EMBL" id="OOE14435.1"/>
    </source>
</evidence>
<sequence>MSDKIKVMTIFGTRPEAIKMAPLVLELEKYNEQIESIVTVTAQHREMLDQVLEIFEVTPDHDLNIMKERQTLIDVTTRALHGLDEVMKEVKPDIVLVHGDTTTTFVASLAALYNQIAVGHVEAGLRTWNKYSPFPEEMNRQLTGVIADMHFAPTDTAAQNLLKENKPGDSLYVTGNTAIDALKTTVKEDYTHEVLEKLSDDRLILLTAHRRENLGDPMRNMFRAIKRLVNEHDDVQVVYPVHLNPAVREVAAEVLGDDNRIHLIEPLGVVDFHNFASRAHIILTDSGGVQEEAPSLGVPVLVLRDTTERPEGIEAGTLKLAGTDEETIYGLAKELLTDVSAYEAMSKASNPYGDGEASRRIVEAILYHFGKIDERPNTFRVI</sequence>
<dbReference type="EMBL" id="MQMF01000001">
    <property type="protein sequence ID" value="OOE14435.1"/>
    <property type="molecule type" value="Genomic_DNA"/>
</dbReference>
<dbReference type="EC" id="5.1.3.14" evidence="3"/>
<evidence type="ECO:0000256" key="1">
    <source>
        <dbReference type="ARBA" id="ARBA00023235"/>
    </source>
</evidence>
<feature type="domain" description="UDP-N-acetylglucosamine 2-epimerase" evidence="6">
    <location>
        <begin position="31"/>
        <end position="365"/>
    </location>
</feature>
<evidence type="ECO:0000256" key="5">
    <source>
        <dbReference type="RuleBase" id="RU003513"/>
    </source>
</evidence>
<dbReference type="CDD" id="cd03786">
    <property type="entry name" value="GTB_UDP-GlcNAc_2-Epimerase"/>
    <property type="match status" value="1"/>
</dbReference>
<dbReference type="NCBIfam" id="TIGR00236">
    <property type="entry name" value="wecB"/>
    <property type="match status" value="1"/>
</dbReference>
<dbReference type="PANTHER" id="PTHR43174">
    <property type="entry name" value="UDP-N-ACETYLGLUCOSAMINE 2-EPIMERASE"/>
    <property type="match status" value="1"/>
</dbReference>
<dbReference type="InterPro" id="IPR029767">
    <property type="entry name" value="WecB-like"/>
</dbReference>
<evidence type="ECO:0000256" key="4">
    <source>
        <dbReference type="ARBA" id="ARBA00079400"/>
    </source>
</evidence>
<keyword evidence="1 5" id="KW-0413">Isomerase</keyword>
<accession>A0A1V3GC69</accession>
<dbReference type="AlphaFoldDB" id="A0A1V3GC69"/>
<dbReference type="SUPFAM" id="SSF53756">
    <property type="entry name" value="UDP-Glycosyltransferase/glycogen phosphorylase"/>
    <property type="match status" value="1"/>
</dbReference>
<dbReference type="Proteomes" id="UP000188597">
    <property type="component" value="Unassembled WGS sequence"/>
</dbReference>
<proteinExistence type="inferred from homology"/>
<reference evidence="7 8" key="1">
    <citation type="submission" date="2016-11" db="EMBL/GenBank/DDBJ databases">
        <authorList>
            <person name="Jaros S."/>
            <person name="Januszkiewicz K."/>
            <person name="Wedrychowicz H."/>
        </authorList>
    </citation>
    <scope>NUCLEOTIDE SEQUENCE [LARGE SCALE GENOMIC DNA]</scope>
    <source>
        <strain evidence="7 8">Con a/3</strain>
    </source>
</reference>
<comment type="caution">
    <text evidence="7">The sequence shown here is derived from an EMBL/GenBank/DDBJ whole genome shotgun (WGS) entry which is preliminary data.</text>
</comment>
<dbReference type="InterPro" id="IPR003331">
    <property type="entry name" value="UDP_GlcNAc_Epimerase_2_dom"/>
</dbReference>
<comment type="similarity">
    <text evidence="2 5">Belongs to the UDP-N-acetylglucosamine 2-epimerase family.</text>
</comment>
<evidence type="ECO:0000313" key="8">
    <source>
        <dbReference type="Proteomes" id="UP000188597"/>
    </source>
</evidence>
<evidence type="ECO:0000256" key="2">
    <source>
        <dbReference type="ARBA" id="ARBA00038209"/>
    </source>
</evidence>
<dbReference type="OrthoDB" id="9803238at2"/>
<evidence type="ECO:0000256" key="3">
    <source>
        <dbReference type="ARBA" id="ARBA00038858"/>
    </source>
</evidence>
<dbReference type="GO" id="GO:0008761">
    <property type="term" value="F:UDP-N-acetylglucosamine 2-epimerase activity"/>
    <property type="evidence" value="ECO:0007669"/>
    <property type="project" value="UniProtKB-EC"/>
</dbReference>
<dbReference type="Gene3D" id="3.40.50.2000">
    <property type="entry name" value="Glycogen Phosphorylase B"/>
    <property type="match status" value="2"/>
</dbReference>